<dbReference type="EMBL" id="CH473970">
    <property type="protein sequence ID" value="EDM09109.1"/>
    <property type="molecule type" value="Genomic_DNA"/>
</dbReference>
<dbReference type="AlphaFoldDB" id="A6IVW3"/>
<reference evidence="1 2" key="1">
    <citation type="submission" date="2005-09" db="EMBL/GenBank/DDBJ databases">
        <authorList>
            <person name="Mural R.J."/>
            <person name="Li P.W."/>
            <person name="Adams M.D."/>
            <person name="Amanatides P.G."/>
            <person name="Baden-Tillson H."/>
            <person name="Barnstead M."/>
            <person name="Chin S.H."/>
            <person name="Dew I."/>
            <person name="Evans C.A."/>
            <person name="Ferriera S."/>
            <person name="Flanigan M."/>
            <person name="Fosler C."/>
            <person name="Glodek A."/>
            <person name="Gu Z."/>
            <person name="Holt R.A."/>
            <person name="Jennings D."/>
            <person name="Kraft C.L."/>
            <person name="Lu F."/>
            <person name="Nguyen T."/>
            <person name="Nusskern D.R."/>
            <person name="Pfannkoch C.M."/>
            <person name="Sitter C."/>
            <person name="Sutton G.G."/>
            <person name="Venter J.C."/>
            <person name="Wang Z."/>
            <person name="Woodage T."/>
            <person name="Zheng X.H."/>
            <person name="Zhong F."/>
        </authorList>
    </citation>
    <scope>NUCLEOTIDE SEQUENCE [LARGE SCALE GENOMIC DNA]</scope>
    <source>
        <strain>BN</strain>
        <strain evidence="2">Sprague-Dawley</strain>
    </source>
</reference>
<sequence length="61" mass="6822">MRRHRANHELVSVNCLTSLGNNLLSTVTTFTCLLAISSNNGGHYRDHCCELLQIYVSTVML</sequence>
<evidence type="ECO:0000313" key="2">
    <source>
        <dbReference type="Proteomes" id="UP000234681"/>
    </source>
</evidence>
<evidence type="ECO:0000313" key="1">
    <source>
        <dbReference type="EMBL" id="EDM09109.1"/>
    </source>
</evidence>
<gene>
    <name evidence="1" type="ORF">rCG_63561</name>
</gene>
<dbReference type="Proteomes" id="UP000234681">
    <property type="component" value="Chromosome 16"/>
</dbReference>
<name>A6IVW3_RAT</name>
<accession>A6IVW3</accession>
<protein>
    <submittedName>
        <fullName evidence="1">RCG63561</fullName>
    </submittedName>
</protein>
<organism evidence="1 2">
    <name type="scientific">Rattus norvegicus</name>
    <name type="common">Rat</name>
    <dbReference type="NCBI Taxonomy" id="10116"/>
    <lineage>
        <taxon>Eukaryota</taxon>
        <taxon>Metazoa</taxon>
        <taxon>Chordata</taxon>
        <taxon>Craniata</taxon>
        <taxon>Vertebrata</taxon>
        <taxon>Euteleostomi</taxon>
        <taxon>Mammalia</taxon>
        <taxon>Eutheria</taxon>
        <taxon>Euarchontoglires</taxon>
        <taxon>Glires</taxon>
        <taxon>Rodentia</taxon>
        <taxon>Myomorpha</taxon>
        <taxon>Muroidea</taxon>
        <taxon>Muridae</taxon>
        <taxon>Murinae</taxon>
        <taxon>Rattus</taxon>
    </lineage>
</organism>
<proteinExistence type="predicted"/>